<dbReference type="InterPro" id="IPR051703">
    <property type="entry name" value="NF-kappa-B_Signaling_Reg"/>
</dbReference>
<reference evidence="1" key="1">
    <citation type="submission" date="2016-05" db="EMBL/GenBank/DDBJ databases">
        <authorList>
            <person name="Lavstsen T."/>
            <person name="Jespersen J.S."/>
        </authorList>
    </citation>
    <scope>NUCLEOTIDE SEQUENCE</scope>
    <source>
        <tissue evidence="1">Brain</tissue>
    </source>
</reference>
<dbReference type="PANTHER" id="PTHR46609:SF8">
    <property type="entry name" value="YQAJ VIRAL RECOMBINASE DOMAIN-CONTAINING PROTEIN"/>
    <property type="match status" value="1"/>
</dbReference>
<dbReference type="GO" id="GO:0006281">
    <property type="term" value="P:DNA repair"/>
    <property type="evidence" value="ECO:0007669"/>
    <property type="project" value="UniProtKB-ARBA"/>
</dbReference>
<proteinExistence type="predicted"/>
<dbReference type="InterPro" id="IPR011604">
    <property type="entry name" value="PDDEXK-like_dom_sf"/>
</dbReference>
<feature type="non-terminal residue" evidence="1">
    <location>
        <position position="1"/>
    </location>
</feature>
<dbReference type="EMBL" id="HAEF01008462">
    <property type="protein sequence ID" value="SBR46649.1"/>
    <property type="molecule type" value="Transcribed_RNA"/>
</dbReference>
<reference evidence="1" key="2">
    <citation type="submission" date="2016-06" db="EMBL/GenBank/DDBJ databases">
        <title>The genome of a short-lived fish provides insights into sex chromosome evolution and the genetic control of aging.</title>
        <authorList>
            <person name="Reichwald K."/>
            <person name="Felder M."/>
            <person name="Petzold A."/>
            <person name="Koch P."/>
            <person name="Groth M."/>
            <person name="Platzer M."/>
        </authorList>
    </citation>
    <scope>NUCLEOTIDE SEQUENCE</scope>
    <source>
        <tissue evidence="1">Brain</tissue>
    </source>
</reference>
<accession>A0A1A8LRT4</accession>
<gene>
    <name evidence="1" type="primary">BRAFLDRAFT_89736</name>
</gene>
<organism evidence="1">
    <name type="scientific">Nothobranchius pienaari</name>
    <dbReference type="NCBI Taxonomy" id="704102"/>
    <lineage>
        <taxon>Eukaryota</taxon>
        <taxon>Metazoa</taxon>
        <taxon>Chordata</taxon>
        <taxon>Craniata</taxon>
        <taxon>Vertebrata</taxon>
        <taxon>Euteleostomi</taxon>
        <taxon>Actinopterygii</taxon>
        <taxon>Neopterygii</taxon>
        <taxon>Teleostei</taxon>
        <taxon>Neoteleostei</taxon>
        <taxon>Acanthomorphata</taxon>
        <taxon>Ovalentaria</taxon>
        <taxon>Atherinomorphae</taxon>
        <taxon>Cyprinodontiformes</taxon>
        <taxon>Nothobranchiidae</taxon>
        <taxon>Nothobranchius</taxon>
    </lineage>
</organism>
<dbReference type="Gene3D" id="3.90.320.10">
    <property type="match status" value="1"/>
</dbReference>
<protein>
    <submittedName>
        <fullName evidence="1">Uncharacterized protein</fullName>
    </submittedName>
</protein>
<dbReference type="PANTHER" id="PTHR46609">
    <property type="entry name" value="EXONUCLEASE, PHAGE-TYPE/RECB, C-TERMINAL DOMAIN-CONTAINING PROTEIN"/>
    <property type="match status" value="1"/>
</dbReference>
<dbReference type="SUPFAM" id="SSF52980">
    <property type="entry name" value="Restriction endonuclease-like"/>
    <property type="match status" value="1"/>
</dbReference>
<sequence>TASIKEALAAQDKDFCLEVAANGLQLKQAHPYYCQVQTQIFVMGANHCDLVVWTERPCCDPHLSCCGFL</sequence>
<dbReference type="InterPro" id="IPR011335">
    <property type="entry name" value="Restrct_endonuc-II-like"/>
</dbReference>
<name>A0A1A8LRT4_9TELE</name>
<evidence type="ECO:0000313" key="1">
    <source>
        <dbReference type="EMBL" id="SBR46649.1"/>
    </source>
</evidence>
<feature type="non-terminal residue" evidence="1">
    <location>
        <position position="69"/>
    </location>
</feature>
<dbReference type="AlphaFoldDB" id="A0A1A8LRT4"/>